<accession>O17178</accession>
<dbReference type="EMBL" id="BX284602">
    <property type="protein sequence ID" value="CCD63709.1"/>
    <property type="molecule type" value="Genomic_DNA"/>
</dbReference>
<dbReference type="UCSC" id="C08F1.3">
    <property type="organism name" value="c. elegans"/>
</dbReference>
<dbReference type="OMA" id="EPNINVF"/>
<dbReference type="AlphaFoldDB" id="O17178"/>
<name>O17178_CAEEL</name>
<dbReference type="InterPro" id="IPR012885">
    <property type="entry name" value="F-box_Sdz-33"/>
</dbReference>
<reference evidence="2 3" key="1">
    <citation type="journal article" date="1998" name="Science">
        <title>Genome sequence of the nematode C. elegans: a platform for investigating biology.</title>
        <authorList>
            <consortium name="The C. elegans sequencing consortium"/>
            <person name="Sulson J.E."/>
            <person name="Waterston R."/>
        </authorList>
    </citation>
    <scope>NUCLEOTIDE SEQUENCE [LARGE SCALE GENOMIC DNA]</scope>
    <source>
        <strain evidence="2 3">Bristol N2</strain>
    </source>
</reference>
<dbReference type="AGR" id="WB:WBGene00015607"/>
<dbReference type="STRING" id="6239.C08F1.3.1"/>
<proteinExistence type="predicted"/>
<evidence type="ECO:0000313" key="4">
    <source>
        <dbReference type="WormBase" id="C08F1.3"/>
    </source>
</evidence>
<protein>
    <submittedName>
        <fullName evidence="2">F-box domain-containing protein</fullName>
    </submittedName>
</protein>
<keyword evidence="3" id="KW-1185">Reference proteome</keyword>
<dbReference type="PANTHER" id="PTHR22899:SF0">
    <property type="entry name" value="F-BOX ASSOCIATED DOMAIN-CONTAINING PROTEIN-RELATED"/>
    <property type="match status" value="1"/>
</dbReference>
<dbReference type="PhylomeDB" id="O17178"/>
<dbReference type="Pfam" id="PF07735">
    <property type="entry name" value="FBA_2"/>
    <property type="match status" value="1"/>
</dbReference>
<evidence type="ECO:0000313" key="2">
    <source>
        <dbReference type="EMBL" id="CCD63709.1"/>
    </source>
</evidence>
<organism evidence="2 3">
    <name type="scientific">Caenorhabditis elegans</name>
    <dbReference type="NCBI Taxonomy" id="6239"/>
    <lineage>
        <taxon>Eukaryota</taxon>
        <taxon>Metazoa</taxon>
        <taxon>Ecdysozoa</taxon>
        <taxon>Nematoda</taxon>
        <taxon>Chromadorea</taxon>
        <taxon>Rhabditida</taxon>
        <taxon>Rhabditina</taxon>
        <taxon>Rhabditomorpha</taxon>
        <taxon>Rhabditoidea</taxon>
        <taxon>Rhabditidae</taxon>
        <taxon>Peloderinae</taxon>
        <taxon>Caenorhabditis</taxon>
    </lineage>
</organism>
<dbReference type="Pfam" id="PF00646">
    <property type="entry name" value="F-box"/>
    <property type="match status" value="1"/>
</dbReference>
<dbReference type="CTD" id="182411"/>
<evidence type="ECO:0000313" key="3">
    <source>
        <dbReference type="Proteomes" id="UP000001940"/>
    </source>
</evidence>
<dbReference type="FunCoup" id="O17178">
    <property type="interactions" value="863"/>
</dbReference>
<dbReference type="Proteomes" id="UP000001940">
    <property type="component" value="Chromosome II"/>
</dbReference>
<dbReference type="Bgee" id="WBGene00015607">
    <property type="expression patterns" value="Expressed in embryo and 4 other cell types or tissues"/>
</dbReference>
<dbReference type="InterPro" id="IPR001810">
    <property type="entry name" value="F-box_dom"/>
</dbReference>
<dbReference type="KEGG" id="cel:CELE_C08F1.3"/>
<dbReference type="PANTHER" id="PTHR22899">
    <property type="entry name" value="CYCLIN-RELATED F-BOX FAMILY"/>
    <property type="match status" value="1"/>
</dbReference>
<dbReference type="WormBase" id="C08F1.3">
    <property type="protein sequence ID" value="CE08018"/>
    <property type="gene ID" value="WBGene00015607"/>
    <property type="gene designation" value="fbxb-13"/>
</dbReference>
<dbReference type="GeneID" id="182411"/>
<dbReference type="PIR" id="T32340">
    <property type="entry name" value="T32340"/>
</dbReference>
<dbReference type="InterPro" id="IPR053222">
    <property type="entry name" value="Zygotic_Embryogenesis-Asso"/>
</dbReference>
<dbReference type="PaxDb" id="6239-C08F1.3"/>
<dbReference type="HOGENOM" id="CLU_028840_1_3_1"/>
<dbReference type="RefSeq" id="NP_494079.1">
    <property type="nucleotide sequence ID" value="NM_061678.4"/>
</dbReference>
<dbReference type="PROSITE" id="PS50181">
    <property type="entry name" value="FBOX"/>
    <property type="match status" value="1"/>
</dbReference>
<sequence>MSPFHLLRLPSKELTKVLRYMVPIARFGFSLLSNKAKRLIINLQEFSHFVSIEVQNRIRLKLSRLHFIIGGPDGLVNIVYIYIHSRTVNAKWSLPGMSTRQWIDHFMELTNSHRIFKLSIDAKNPEIDMKDLHRALTGLRVSRFFLNGFYLPDIQLFGSLPTVDSMLFGLHLTQTTNYQRIMLQNHIQFTDLRRDGARADLNSLLASNASSIQFPNMILSDAQLNLFLKHWIAGSNQRLDFLKILKIRNVTVDDEEVIFKGIDRQPAVDRGDHYYLHTRGVQPKSPRKFDITSSEGVPATIYLDEPNINVFSMLVWNL</sequence>
<dbReference type="InParanoid" id="O17178"/>
<feature type="domain" description="F-box" evidence="1">
    <location>
        <begin position="3"/>
        <end position="49"/>
    </location>
</feature>
<gene>
    <name evidence="2 4" type="primary">fbxb-13</name>
    <name evidence="4" type="ORF">C08F1.3</name>
    <name evidence="2" type="ORF">CELE_C08F1.3</name>
</gene>
<evidence type="ECO:0000259" key="1">
    <source>
        <dbReference type="PROSITE" id="PS50181"/>
    </source>
</evidence>
<dbReference type="OrthoDB" id="10674835at2759"/>